<dbReference type="Proteomes" id="UP000267096">
    <property type="component" value="Unassembled WGS sequence"/>
</dbReference>
<feature type="coiled-coil region" evidence="1">
    <location>
        <begin position="611"/>
        <end position="638"/>
    </location>
</feature>
<dbReference type="EMBL" id="UYRR01031083">
    <property type="protein sequence ID" value="VDK45368.1"/>
    <property type="molecule type" value="Genomic_DNA"/>
</dbReference>
<accession>A0A158PNI4</accession>
<feature type="compositionally biased region" description="Basic and acidic residues" evidence="2">
    <location>
        <begin position="520"/>
        <end position="540"/>
    </location>
</feature>
<gene>
    <name evidence="3" type="ORF">ASIM_LOCUS11573</name>
</gene>
<evidence type="ECO:0000313" key="3">
    <source>
        <dbReference type="EMBL" id="VDK45368.1"/>
    </source>
</evidence>
<reference evidence="3 4" key="2">
    <citation type="submission" date="2018-11" db="EMBL/GenBank/DDBJ databases">
        <authorList>
            <consortium name="Pathogen Informatics"/>
        </authorList>
    </citation>
    <scope>NUCLEOTIDE SEQUENCE [LARGE SCALE GENOMIC DNA]</scope>
</reference>
<feature type="coiled-coil region" evidence="1">
    <location>
        <begin position="788"/>
        <end position="815"/>
    </location>
</feature>
<feature type="region of interest" description="Disordered" evidence="2">
    <location>
        <begin position="831"/>
        <end position="934"/>
    </location>
</feature>
<feature type="compositionally biased region" description="Basic and acidic residues" evidence="2">
    <location>
        <begin position="840"/>
        <end position="850"/>
    </location>
</feature>
<feature type="compositionally biased region" description="Basic and acidic residues" evidence="2">
    <location>
        <begin position="880"/>
        <end position="889"/>
    </location>
</feature>
<feature type="region of interest" description="Disordered" evidence="2">
    <location>
        <begin position="750"/>
        <end position="780"/>
    </location>
</feature>
<feature type="compositionally biased region" description="Basic and acidic residues" evidence="2">
    <location>
        <begin position="262"/>
        <end position="286"/>
    </location>
</feature>
<evidence type="ECO:0000256" key="1">
    <source>
        <dbReference type="SAM" id="Coils"/>
    </source>
</evidence>
<feature type="compositionally biased region" description="Basic and acidic residues" evidence="2">
    <location>
        <begin position="109"/>
        <end position="118"/>
    </location>
</feature>
<evidence type="ECO:0000256" key="2">
    <source>
        <dbReference type="SAM" id="MobiDB-lite"/>
    </source>
</evidence>
<feature type="region of interest" description="Disordered" evidence="2">
    <location>
        <begin position="444"/>
        <end position="473"/>
    </location>
</feature>
<organism evidence="5">
    <name type="scientific">Anisakis simplex</name>
    <name type="common">Herring worm</name>
    <dbReference type="NCBI Taxonomy" id="6269"/>
    <lineage>
        <taxon>Eukaryota</taxon>
        <taxon>Metazoa</taxon>
        <taxon>Ecdysozoa</taxon>
        <taxon>Nematoda</taxon>
        <taxon>Chromadorea</taxon>
        <taxon>Rhabditida</taxon>
        <taxon>Spirurina</taxon>
        <taxon>Ascaridomorpha</taxon>
        <taxon>Ascaridoidea</taxon>
        <taxon>Anisakidae</taxon>
        <taxon>Anisakis</taxon>
        <taxon>Anisakis simplex complex</taxon>
    </lineage>
</organism>
<feature type="compositionally biased region" description="Basic and acidic residues" evidence="2">
    <location>
        <begin position="444"/>
        <end position="465"/>
    </location>
</feature>
<keyword evidence="1" id="KW-0175">Coiled coil</keyword>
<feature type="region of interest" description="Disordered" evidence="2">
    <location>
        <begin position="108"/>
        <end position="135"/>
    </location>
</feature>
<name>A0A158PNI4_ANISI</name>
<feature type="compositionally biased region" description="Basic residues" evidence="2">
    <location>
        <begin position="763"/>
        <end position="773"/>
    </location>
</feature>
<keyword evidence="4" id="KW-1185">Reference proteome</keyword>
<feature type="region of interest" description="Disordered" evidence="2">
    <location>
        <begin position="232"/>
        <end position="296"/>
    </location>
</feature>
<dbReference type="AlphaFoldDB" id="A0A158PNI4"/>
<feature type="region of interest" description="Disordered" evidence="2">
    <location>
        <begin position="519"/>
        <end position="552"/>
    </location>
</feature>
<evidence type="ECO:0000313" key="5">
    <source>
        <dbReference type="WBParaSite" id="ASIM_0001210701-mRNA-1"/>
    </source>
</evidence>
<reference evidence="5" key="1">
    <citation type="submission" date="2016-04" db="UniProtKB">
        <authorList>
            <consortium name="WormBaseParasite"/>
        </authorList>
    </citation>
    <scope>IDENTIFICATION</scope>
</reference>
<evidence type="ECO:0000313" key="4">
    <source>
        <dbReference type="Proteomes" id="UP000267096"/>
    </source>
</evidence>
<dbReference type="WBParaSite" id="ASIM_0001210701-mRNA-1">
    <property type="protein sequence ID" value="ASIM_0001210701-mRNA-1"/>
    <property type="gene ID" value="ASIM_0001210701"/>
</dbReference>
<protein>
    <submittedName>
        <fullName evidence="3 5">Uncharacterized protein</fullName>
    </submittedName>
</protein>
<feature type="compositionally biased region" description="Basic and acidic residues" evidence="2">
    <location>
        <begin position="898"/>
        <end position="909"/>
    </location>
</feature>
<sequence>MDNQSPYAVVQYVPLPSQIRSVTSPRQQLNKHKWPPPSVLSVQKFWPLDVDEHRNETGDGQIERFDQREANDDGEENRVIHEENIQFKEQANEQRFAESTDVIVDDNNADQRVHRSETLHGATERSPLNDESSRYHAKKRSFAAEVNLDLNAIQSQHLNDEIDDDIAATIISADEFGGRPKPTVRHSLLGSSASVSKSTTSSVTLTEHLPRVTISNSLSFGGNEVEHLSTGGVICQEGNPGNNHQQQQCTDANGTLSSSIARDPRPAPRLSRKPETELPRQSDGGKKKVSAKGSLNDGTDKILWHTIIKANDEGQEVMKTTTITARNETEAETTANYQRSPLAKQREVVEEQDLFTALDDKNTVNIDMPSWRYEASKWRNQHSASGSVDDATVVHADKNNKHSEDFWNAKHQFDIQSHFDREQLNESDRICGALNIDSYDRACNDDDIKSGKGDKKKSVSDDDRSYGVSDGRNNYSDTFEKLITRSGDEDEEEEEVEIPIIDIHKDSYIITSAKYHKRCDHSSRRTKERNSRRQVGDVTKRALASSGSVELSKNLTNDSLEASSKSLYRRNDCRDNDDKTAEAIVENSIPLATTPVQMRDEQNEPVHSTKYSLARQRIEEAEQQRDEDLIQIELFRRKNIERLTELSEQLAKWHDDYTATTELGMACRSYDDDAVIQSASLNNCLVAPARMASECFDAYEQATSKNHQQHEDQNRTKKGEWIKIEEELSEKVDETKAEVDKSKALSRIRGSSLEREGDENSSRKHVLRSRRRRSDGEKEMRLLDENDKRIAIASIERHQRQLHEQQQQLFELLDNAIFFLKNLDTNTLQQRSLTPQSSDFSERSTAHLDEISTSVASPSKHAALSTGRMITQQKNDEDEGKDHKDDYSAADRSMSADQQRRIGIERFPDRSTASIHNESDHHTSPASTSDHHAHHSYLETPAQTIMRAINEFSNNETLHQQLPCKTHN</sequence>
<feature type="compositionally biased region" description="Basic and acidic residues" evidence="2">
    <location>
        <begin position="752"/>
        <end position="762"/>
    </location>
</feature>
<feature type="compositionally biased region" description="Polar residues" evidence="2">
    <location>
        <begin position="239"/>
        <end position="260"/>
    </location>
</feature>
<proteinExistence type="predicted"/>